<proteinExistence type="predicted"/>
<reference evidence="2" key="1">
    <citation type="submission" date="2020-09" db="EMBL/GenBank/DDBJ databases">
        <title>Pelagicoccus enzymogenes sp. nov. with an EPS production, isolated from marine sediment.</title>
        <authorList>
            <person name="Feng X."/>
        </authorList>
    </citation>
    <scope>NUCLEOTIDE SEQUENCE</scope>
    <source>
        <strain evidence="2">NFK12</strain>
    </source>
</reference>
<sequence length="125" mass="13585">MKQLWVILSVLAATCCMQASPMTDACPCGAEDELSTQSQDCSECCDSKPIADCSCCISQTEAPETTSALSPWRVQNFDTPAREIVRHVFAHPPPLAAVHKLPAPHASERSPHSRLRLALQQSLLL</sequence>
<comment type="caution">
    <text evidence="2">The sequence shown here is derived from an EMBL/GenBank/DDBJ whole genome shotgun (WGS) entry which is preliminary data.</text>
</comment>
<feature type="signal peptide" evidence="1">
    <location>
        <begin position="1"/>
        <end position="19"/>
    </location>
</feature>
<evidence type="ECO:0000313" key="3">
    <source>
        <dbReference type="Proteomes" id="UP000622317"/>
    </source>
</evidence>
<organism evidence="2 3">
    <name type="scientific">Pelagicoccus enzymogenes</name>
    <dbReference type="NCBI Taxonomy" id="2773457"/>
    <lineage>
        <taxon>Bacteria</taxon>
        <taxon>Pseudomonadati</taxon>
        <taxon>Verrucomicrobiota</taxon>
        <taxon>Opitutia</taxon>
        <taxon>Puniceicoccales</taxon>
        <taxon>Pelagicoccaceae</taxon>
        <taxon>Pelagicoccus</taxon>
    </lineage>
</organism>
<protein>
    <submittedName>
        <fullName evidence="2">Uncharacterized protein</fullName>
    </submittedName>
</protein>
<dbReference type="RefSeq" id="WP_191615118.1">
    <property type="nucleotide sequence ID" value="NZ_JACYFG010000002.1"/>
</dbReference>
<keyword evidence="1" id="KW-0732">Signal</keyword>
<accession>A0A927IFN9</accession>
<evidence type="ECO:0000256" key="1">
    <source>
        <dbReference type="SAM" id="SignalP"/>
    </source>
</evidence>
<dbReference type="AlphaFoldDB" id="A0A927IFN9"/>
<gene>
    <name evidence="2" type="ORF">IEN85_00585</name>
</gene>
<feature type="chain" id="PRO_5036874685" evidence="1">
    <location>
        <begin position="20"/>
        <end position="125"/>
    </location>
</feature>
<name>A0A927IFN9_9BACT</name>
<evidence type="ECO:0000313" key="2">
    <source>
        <dbReference type="EMBL" id="MBD5777989.1"/>
    </source>
</evidence>
<dbReference type="EMBL" id="JACYFG010000002">
    <property type="protein sequence ID" value="MBD5777989.1"/>
    <property type="molecule type" value="Genomic_DNA"/>
</dbReference>
<dbReference type="Proteomes" id="UP000622317">
    <property type="component" value="Unassembled WGS sequence"/>
</dbReference>
<keyword evidence="3" id="KW-1185">Reference proteome</keyword>